<evidence type="ECO:0000256" key="1">
    <source>
        <dbReference type="SAM" id="MobiDB-lite"/>
    </source>
</evidence>
<dbReference type="EMBL" id="NCVQ01000004">
    <property type="protein sequence ID" value="PWZ33672.1"/>
    <property type="molecule type" value="Genomic_DNA"/>
</dbReference>
<dbReference type="Proteomes" id="UP000251960">
    <property type="component" value="Chromosome 3"/>
</dbReference>
<accession>A0A3L6FKE0</accession>
<proteinExistence type="predicted"/>
<feature type="region of interest" description="Disordered" evidence="1">
    <location>
        <begin position="1"/>
        <end position="23"/>
    </location>
</feature>
<comment type="caution">
    <text evidence="2">The sequence shown here is derived from an EMBL/GenBank/DDBJ whole genome shotgun (WGS) entry which is preliminary data.</text>
</comment>
<organism evidence="2 3">
    <name type="scientific">Zea mays</name>
    <name type="common">Maize</name>
    <dbReference type="NCBI Taxonomy" id="4577"/>
    <lineage>
        <taxon>Eukaryota</taxon>
        <taxon>Viridiplantae</taxon>
        <taxon>Streptophyta</taxon>
        <taxon>Embryophyta</taxon>
        <taxon>Tracheophyta</taxon>
        <taxon>Spermatophyta</taxon>
        <taxon>Magnoliopsida</taxon>
        <taxon>Liliopsida</taxon>
        <taxon>Poales</taxon>
        <taxon>Poaceae</taxon>
        <taxon>PACMAD clade</taxon>
        <taxon>Panicoideae</taxon>
        <taxon>Andropogonodae</taxon>
        <taxon>Andropogoneae</taxon>
        <taxon>Tripsacinae</taxon>
        <taxon>Zea</taxon>
    </lineage>
</organism>
<reference evidence="2 3" key="1">
    <citation type="journal article" date="2018" name="Nat. Genet.">
        <title>Extensive intraspecific gene order and gene structural variations between Mo17 and other maize genomes.</title>
        <authorList>
            <person name="Sun S."/>
            <person name="Zhou Y."/>
            <person name="Chen J."/>
            <person name="Shi J."/>
            <person name="Zhao H."/>
            <person name="Zhao H."/>
            <person name="Song W."/>
            <person name="Zhang M."/>
            <person name="Cui Y."/>
            <person name="Dong X."/>
            <person name="Liu H."/>
            <person name="Ma X."/>
            <person name="Jiao Y."/>
            <person name="Wang B."/>
            <person name="Wei X."/>
            <person name="Stein J.C."/>
            <person name="Glaubitz J.C."/>
            <person name="Lu F."/>
            <person name="Yu G."/>
            <person name="Liang C."/>
            <person name="Fengler K."/>
            <person name="Li B."/>
            <person name="Rafalski A."/>
            <person name="Schnable P.S."/>
            <person name="Ware D.H."/>
            <person name="Buckler E.S."/>
            <person name="Lai J."/>
        </authorList>
    </citation>
    <scope>NUCLEOTIDE SEQUENCE [LARGE SCALE GENOMIC DNA]</scope>
    <source>
        <strain evidence="3">cv. Missouri 17</strain>
        <tissue evidence="2">Seedling</tissue>
    </source>
</reference>
<evidence type="ECO:0000313" key="3">
    <source>
        <dbReference type="Proteomes" id="UP000251960"/>
    </source>
</evidence>
<protein>
    <submittedName>
        <fullName evidence="2">Uncharacterized protein</fullName>
    </submittedName>
</protein>
<evidence type="ECO:0000313" key="2">
    <source>
        <dbReference type="EMBL" id="PWZ33672.1"/>
    </source>
</evidence>
<sequence>MESEVSVKGMEGEATKVLPPDPYPISGGLVLSDDFNEDPREILLSPEKSALQTEDMVQGDINLVGRALQVPEKAGVLDFQVVVGLEDVISGDGSLGQAAIDSPQQSVGLLESMGSVSPHGRVAVSGDGPLGQASSDSPQHLAGSLESDGPVSP</sequence>
<gene>
    <name evidence="2" type="ORF">Zm00014a_041300</name>
</gene>
<feature type="region of interest" description="Disordered" evidence="1">
    <location>
        <begin position="110"/>
        <end position="153"/>
    </location>
</feature>
<name>A0A3L6FKE0_MAIZE</name>
<dbReference type="AlphaFoldDB" id="A0A3L6FKE0"/>